<keyword evidence="5" id="KW-0793">Thylakoid</keyword>
<reference evidence="9 10" key="1">
    <citation type="submission" date="2020-05" db="EMBL/GenBank/DDBJ databases">
        <authorList>
            <person name="Campoy J."/>
            <person name="Schneeberger K."/>
            <person name="Spophaly S."/>
        </authorList>
    </citation>
    <scope>NUCLEOTIDE SEQUENCE [LARGE SCALE GENOMIC DNA]</scope>
    <source>
        <strain evidence="9">PruArmRojPasFocal</strain>
    </source>
</reference>
<keyword evidence="3" id="KW-0934">Plastid</keyword>
<evidence type="ECO:0000256" key="2">
    <source>
        <dbReference type="ARBA" id="ARBA00022528"/>
    </source>
</evidence>
<evidence type="ECO:0000313" key="9">
    <source>
        <dbReference type="EMBL" id="CAB4265349.1"/>
    </source>
</evidence>
<comment type="similarity">
    <text evidence="7">Belongs to the PsbQ family.</text>
</comment>
<protein>
    <recommendedName>
        <fullName evidence="11">Photosynthetic NDH subunit of lumenal location 3, chloroplastic</fullName>
    </recommendedName>
</protein>
<dbReference type="Gene3D" id="1.20.120.290">
    <property type="entry name" value="Oxygen-evolving enhancer protein 3 (PsbQ), four-helix up-down bundle"/>
    <property type="match status" value="1"/>
</dbReference>
<evidence type="ECO:0000256" key="7">
    <source>
        <dbReference type="ARBA" id="ARBA00035649"/>
    </source>
</evidence>
<keyword evidence="2" id="KW-0150">Chloroplast</keyword>
<dbReference type="InterPro" id="IPR023222">
    <property type="entry name" value="PsbQ-like_dom_sf"/>
</dbReference>
<evidence type="ECO:0000256" key="3">
    <source>
        <dbReference type="ARBA" id="ARBA00022640"/>
    </source>
</evidence>
<dbReference type="PANTHER" id="PTHR33399">
    <property type="entry name" value="OXYGEN-EVOLVING ENHANCER PROTEIN 3-1, CHLOROPLASTIC"/>
    <property type="match status" value="1"/>
</dbReference>
<gene>
    <name evidence="9" type="ORF">CURHAP_LOCUS7457</name>
</gene>
<accession>A0A6J5TNY0</accession>
<dbReference type="InterPro" id="IPR008797">
    <property type="entry name" value="PSII_PsbQ"/>
</dbReference>
<evidence type="ECO:0000313" key="10">
    <source>
        <dbReference type="Proteomes" id="UP000507222"/>
    </source>
</evidence>
<dbReference type="GO" id="GO:0009535">
    <property type="term" value="C:chloroplast thylakoid membrane"/>
    <property type="evidence" value="ECO:0007669"/>
    <property type="project" value="UniProtKB-SubCell"/>
</dbReference>
<dbReference type="GO" id="GO:0009654">
    <property type="term" value="C:photosystem II oxygen evolving complex"/>
    <property type="evidence" value="ECO:0007669"/>
    <property type="project" value="InterPro"/>
</dbReference>
<dbReference type="AlphaFoldDB" id="A0A6J5TNY0"/>
<feature type="transmembrane region" description="Helical" evidence="8">
    <location>
        <begin position="20"/>
        <end position="41"/>
    </location>
</feature>
<evidence type="ECO:0000256" key="8">
    <source>
        <dbReference type="SAM" id="Phobius"/>
    </source>
</evidence>
<evidence type="ECO:0000256" key="5">
    <source>
        <dbReference type="ARBA" id="ARBA00023078"/>
    </source>
</evidence>
<name>A0A6J5TNY0_PRUAR</name>
<keyword evidence="4" id="KW-0809">Transit peptide</keyword>
<dbReference type="Pfam" id="PF05757">
    <property type="entry name" value="PsbQ"/>
    <property type="match status" value="1"/>
</dbReference>
<evidence type="ECO:0000256" key="1">
    <source>
        <dbReference type="ARBA" id="ARBA00004334"/>
    </source>
</evidence>
<dbReference type="GO" id="GO:0005509">
    <property type="term" value="F:calcium ion binding"/>
    <property type="evidence" value="ECO:0007669"/>
    <property type="project" value="InterPro"/>
</dbReference>
<keyword evidence="8" id="KW-1133">Transmembrane helix</keyword>
<evidence type="ECO:0008006" key="11">
    <source>
        <dbReference type="Google" id="ProtNLM"/>
    </source>
</evidence>
<dbReference type="PANTHER" id="PTHR33399:SF8">
    <property type="entry name" value="OS04G0522800 PROTEIN"/>
    <property type="match status" value="1"/>
</dbReference>
<dbReference type="GO" id="GO:0009767">
    <property type="term" value="P:photosynthetic electron transport chain"/>
    <property type="evidence" value="ECO:0007669"/>
    <property type="project" value="TreeGrafter"/>
</dbReference>
<comment type="subcellular location">
    <subcellularLocation>
        <location evidence="1">Plastid</location>
        <location evidence="1">Chloroplast thylakoid membrane</location>
    </subcellularLocation>
</comment>
<sequence length="200" mass="22502">MTHPCFEEDRPGNSDGLISLVVPLSSLFVFGFLLFSTASNLKEKRDKKSLRKFSIASLEFNESFWVQSNYEIVMNFQQLLAGVGHGKMVDVQLKGSACRIKKCAFELLSIGSDLMNDGQSSWDLLGRDLRLKSTFLYCDLNQMISCAPRDQKRALTELANKLFCSIEELDHAMKIRSVPLTQDRYNQAAVVLQEVIALAP</sequence>
<dbReference type="EMBL" id="CAEKDK010000001">
    <property type="protein sequence ID" value="CAB4265349.1"/>
    <property type="molecule type" value="Genomic_DNA"/>
</dbReference>
<dbReference type="SUPFAM" id="SSF101112">
    <property type="entry name" value="Oxygen-evolving enhancer protein 3"/>
    <property type="match status" value="1"/>
</dbReference>
<dbReference type="GO" id="GO:0019898">
    <property type="term" value="C:extrinsic component of membrane"/>
    <property type="evidence" value="ECO:0007669"/>
    <property type="project" value="InterPro"/>
</dbReference>
<dbReference type="Proteomes" id="UP000507222">
    <property type="component" value="Unassembled WGS sequence"/>
</dbReference>
<keyword evidence="6 8" id="KW-0472">Membrane</keyword>
<proteinExistence type="inferred from homology"/>
<keyword evidence="8" id="KW-0812">Transmembrane</keyword>
<evidence type="ECO:0000256" key="4">
    <source>
        <dbReference type="ARBA" id="ARBA00022946"/>
    </source>
</evidence>
<evidence type="ECO:0000256" key="6">
    <source>
        <dbReference type="ARBA" id="ARBA00023136"/>
    </source>
</evidence>
<dbReference type="InterPro" id="IPR054099">
    <property type="entry name" value="PSII_PsbQ_pln"/>
</dbReference>
<organism evidence="9 10">
    <name type="scientific">Prunus armeniaca</name>
    <name type="common">Apricot</name>
    <name type="synonym">Armeniaca vulgaris</name>
    <dbReference type="NCBI Taxonomy" id="36596"/>
    <lineage>
        <taxon>Eukaryota</taxon>
        <taxon>Viridiplantae</taxon>
        <taxon>Streptophyta</taxon>
        <taxon>Embryophyta</taxon>
        <taxon>Tracheophyta</taxon>
        <taxon>Spermatophyta</taxon>
        <taxon>Magnoliopsida</taxon>
        <taxon>eudicotyledons</taxon>
        <taxon>Gunneridae</taxon>
        <taxon>Pentapetalae</taxon>
        <taxon>rosids</taxon>
        <taxon>fabids</taxon>
        <taxon>Rosales</taxon>
        <taxon>Rosaceae</taxon>
        <taxon>Amygdaloideae</taxon>
        <taxon>Amygdaleae</taxon>
        <taxon>Prunus</taxon>
    </lineage>
</organism>